<organism evidence="2 3">
    <name type="scientific">Salipaludibacillus neizhouensis</name>
    <dbReference type="NCBI Taxonomy" id="885475"/>
    <lineage>
        <taxon>Bacteria</taxon>
        <taxon>Bacillati</taxon>
        <taxon>Bacillota</taxon>
        <taxon>Bacilli</taxon>
        <taxon>Bacillales</taxon>
        <taxon>Bacillaceae</taxon>
    </lineage>
</organism>
<dbReference type="PANTHER" id="PTHR34599:SF1">
    <property type="entry name" value="PHOSPHATIDIC ACID PHOSPHATASE TYPE 2_HALOPEROXIDASE DOMAIN-CONTAINING PROTEIN"/>
    <property type="match status" value="1"/>
</dbReference>
<feature type="domain" description="Phosphatidic acid phosphatase type 2/haloperoxidase" evidence="1">
    <location>
        <begin position="119"/>
        <end position="232"/>
    </location>
</feature>
<dbReference type="SMART" id="SM00014">
    <property type="entry name" value="acidPPc"/>
    <property type="match status" value="1"/>
</dbReference>
<dbReference type="InterPro" id="IPR000326">
    <property type="entry name" value="PAP2/HPO"/>
</dbReference>
<evidence type="ECO:0000313" key="2">
    <source>
        <dbReference type="EMBL" id="RKL67846.1"/>
    </source>
</evidence>
<dbReference type="SUPFAM" id="SSF48317">
    <property type="entry name" value="Acid phosphatase/Vanadium-dependent haloperoxidase"/>
    <property type="match status" value="1"/>
</dbReference>
<dbReference type="InterPro" id="IPR052559">
    <property type="entry name" value="V-haloperoxidase"/>
</dbReference>
<keyword evidence="2" id="KW-0560">Oxidoreductase</keyword>
<dbReference type="GO" id="GO:0004601">
    <property type="term" value="F:peroxidase activity"/>
    <property type="evidence" value="ECO:0007669"/>
    <property type="project" value="UniProtKB-KW"/>
</dbReference>
<keyword evidence="3" id="KW-1185">Reference proteome</keyword>
<dbReference type="InterPro" id="IPR036938">
    <property type="entry name" value="PAP2/HPO_sf"/>
</dbReference>
<reference evidence="2 3" key="1">
    <citation type="submission" date="2017-10" db="EMBL/GenBank/DDBJ databases">
        <title>Bacillus sp. nov., a halophilic bacterium isolated from a Keqin Lake.</title>
        <authorList>
            <person name="Wang H."/>
        </authorList>
    </citation>
    <scope>NUCLEOTIDE SEQUENCE [LARGE SCALE GENOMIC DNA]</scope>
    <source>
        <strain evidence="2 3">KCTC 13187</strain>
    </source>
</reference>
<dbReference type="OrthoDB" id="7793240at2"/>
<dbReference type="Proteomes" id="UP000281498">
    <property type="component" value="Unassembled WGS sequence"/>
</dbReference>
<sequence>MKETYLRWSETPYAGENKSPDNPITPLAGSWPLTFLNRDKNGKFLDPTNNRMILPIKHPNQINFDMELLIVQKTLDSLSDSNRRIGIYYGTGVPTKQWTPVIDRLNDTYDVSPTHAARILSAVQGAITDAMIVTWYLKYKWDSARPNQYDQTMKTLLCTPRFPSYPSGHSTMSGCAEIVLSYFFPKESNKLQKVAYDNAFSRLYAGVHFPSDNTEGLKLGRYIGELIVKHLKSQHNREFLPVDNPYRDFKDADIFPTDYQQFITYDFPETCTSLLKGEKVSHQEKNLHLPKPLLY</sequence>
<comment type="caution">
    <text evidence="2">The sequence shown here is derived from an EMBL/GenBank/DDBJ whole genome shotgun (WGS) entry which is preliminary data.</text>
</comment>
<dbReference type="Pfam" id="PF01569">
    <property type="entry name" value="PAP2"/>
    <property type="match status" value="1"/>
</dbReference>
<dbReference type="CDD" id="cd03398">
    <property type="entry name" value="PAP2_haloperoxidase"/>
    <property type="match status" value="1"/>
</dbReference>
<name>A0A3A9KT91_9BACI</name>
<dbReference type="Gene3D" id="1.10.606.20">
    <property type="match status" value="1"/>
</dbReference>
<protein>
    <submittedName>
        <fullName evidence="2">Chloroperoxidase</fullName>
    </submittedName>
</protein>
<gene>
    <name evidence="2" type="ORF">CR203_04885</name>
</gene>
<dbReference type="PANTHER" id="PTHR34599">
    <property type="entry name" value="PEROXIDASE-RELATED"/>
    <property type="match status" value="1"/>
</dbReference>
<dbReference type="AlphaFoldDB" id="A0A3A9KT91"/>
<evidence type="ECO:0000259" key="1">
    <source>
        <dbReference type="SMART" id="SM00014"/>
    </source>
</evidence>
<dbReference type="RefSeq" id="WP_110938185.1">
    <property type="nucleotide sequence ID" value="NZ_KZ614147.1"/>
</dbReference>
<evidence type="ECO:0000313" key="3">
    <source>
        <dbReference type="Proteomes" id="UP000281498"/>
    </source>
</evidence>
<accession>A0A3A9KT91</accession>
<proteinExistence type="predicted"/>
<dbReference type="EMBL" id="PDOE01000002">
    <property type="protein sequence ID" value="RKL67846.1"/>
    <property type="molecule type" value="Genomic_DNA"/>
</dbReference>
<keyword evidence="2" id="KW-0575">Peroxidase</keyword>